<dbReference type="GO" id="GO:0016301">
    <property type="term" value="F:kinase activity"/>
    <property type="evidence" value="ECO:0007669"/>
    <property type="project" value="UniProtKB-KW"/>
</dbReference>
<sequence>MECVCVCPVSPELPHCGKTYRLLYVNSAPGNTFESRFFPNVGASRSLCTTEFGTLGVGRLIFPTATKASKHVPTFLLEATVAISQRRMLHWKELELLSSSYDWVSIRGETLLGNSIGHWSALVQSVLATVATSAWSSWWFSLQAGCGLIDDFDVRHRKLTASGEAR</sequence>
<protein>
    <submittedName>
        <fullName evidence="1 2">Histidine kinase</fullName>
    </submittedName>
</protein>
<proteinExistence type="predicted"/>
<organism evidence="1">
    <name type="scientific">Anopheles sinensis</name>
    <name type="common">Mosquito</name>
    <dbReference type="NCBI Taxonomy" id="74873"/>
    <lineage>
        <taxon>Eukaryota</taxon>
        <taxon>Metazoa</taxon>
        <taxon>Ecdysozoa</taxon>
        <taxon>Arthropoda</taxon>
        <taxon>Hexapoda</taxon>
        <taxon>Insecta</taxon>
        <taxon>Pterygota</taxon>
        <taxon>Neoptera</taxon>
        <taxon>Endopterygota</taxon>
        <taxon>Diptera</taxon>
        <taxon>Nematocera</taxon>
        <taxon>Culicoidea</taxon>
        <taxon>Culicidae</taxon>
        <taxon>Anophelinae</taxon>
        <taxon>Anopheles</taxon>
    </lineage>
</organism>
<dbReference type="EMBL" id="ATLV01016090">
    <property type="status" value="NOT_ANNOTATED_CDS"/>
    <property type="molecule type" value="Genomic_DNA"/>
</dbReference>
<keyword evidence="1" id="KW-0418">Kinase</keyword>
<dbReference type="VEuPathDB" id="VectorBase:ASIC008596"/>
<dbReference type="EMBL" id="KE525057">
    <property type="protein sequence ID" value="KFB40967.1"/>
    <property type="molecule type" value="Genomic_DNA"/>
</dbReference>
<keyword evidence="1" id="KW-0808">Transferase</keyword>
<evidence type="ECO:0000313" key="1">
    <source>
        <dbReference type="EMBL" id="KFB40967.1"/>
    </source>
</evidence>
<dbReference type="EnsemblMetazoa" id="ASIC008596-RA">
    <property type="protein sequence ID" value="ASIC008596-PA"/>
    <property type="gene ID" value="ASIC008596"/>
</dbReference>
<reference evidence="2" key="2">
    <citation type="submission" date="2020-05" db="UniProtKB">
        <authorList>
            <consortium name="EnsemblMetazoa"/>
        </authorList>
    </citation>
    <scope>IDENTIFICATION</scope>
</reference>
<accession>A0A084VSM3</accession>
<name>A0A084VSM3_ANOSI</name>
<gene>
    <name evidence="1" type="ORF">ZHAS_00008596</name>
</gene>
<evidence type="ECO:0000313" key="3">
    <source>
        <dbReference type="Proteomes" id="UP000030765"/>
    </source>
</evidence>
<reference evidence="1 3" key="1">
    <citation type="journal article" date="2014" name="BMC Genomics">
        <title>Genome sequence of Anopheles sinensis provides insight into genetics basis of mosquito competence for malaria parasites.</title>
        <authorList>
            <person name="Zhou D."/>
            <person name="Zhang D."/>
            <person name="Ding G."/>
            <person name="Shi L."/>
            <person name="Hou Q."/>
            <person name="Ye Y."/>
            <person name="Xu Y."/>
            <person name="Zhou H."/>
            <person name="Xiong C."/>
            <person name="Li S."/>
            <person name="Yu J."/>
            <person name="Hong S."/>
            <person name="Yu X."/>
            <person name="Zou P."/>
            <person name="Chen C."/>
            <person name="Chang X."/>
            <person name="Wang W."/>
            <person name="Lv Y."/>
            <person name="Sun Y."/>
            <person name="Ma L."/>
            <person name="Shen B."/>
            <person name="Zhu C."/>
        </authorList>
    </citation>
    <scope>NUCLEOTIDE SEQUENCE [LARGE SCALE GENOMIC DNA]</scope>
</reference>
<keyword evidence="3" id="KW-1185">Reference proteome</keyword>
<dbReference type="AlphaFoldDB" id="A0A084VSM3"/>
<evidence type="ECO:0000313" key="2">
    <source>
        <dbReference type="EnsemblMetazoa" id="ASIC008596-PA"/>
    </source>
</evidence>
<dbReference type="Proteomes" id="UP000030765">
    <property type="component" value="Unassembled WGS sequence"/>
</dbReference>